<evidence type="ECO:0000313" key="2">
    <source>
        <dbReference type="EMBL" id="WOG99658.1"/>
    </source>
</evidence>
<protein>
    <submittedName>
        <fullName evidence="2">Uncharacterized protein</fullName>
    </submittedName>
</protein>
<dbReference type="GO" id="GO:0033612">
    <property type="term" value="F:receptor serine/threonine kinase binding"/>
    <property type="evidence" value="ECO:0007669"/>
    <property type="project" value="InterPro"/>
</dbReference>
<gene>
    <name evidence="2" type="ORF">DCAR_0519012</name>
</gene>
<dbReference type="Gramene" id="KZM93391">
    <property type="protein sequence ID" value="KZM93391"/>
    <property type="gene ID" value="DCAR_016636"/>
</dbReference>
<dbReference type="GO" id="GO:0010089">
    <property type="term" value="P:xylem development"/>
    <property type="evidence" value="ECO:0007669"/>
    <property type="project" value="InterPro"/>
</dbReference>
<organism evidence="2 3">
    <name type="scientific">Daucus carota subsp. sativus</name>
    <name type="common">Carrot</name>
    <dbReference type="NCBI Taxonomy" id="79200"/>
    <lineage>
        <taxon>Eukaryota</taxon>
        <taxon>Viridiplantae</taxon>
        <taxon>Streptophyta</taxon>
        <taxon>Embryophyta</taxon>
        <taxon>Tracheophyta</taxon>
        <taxon>Spermatophyta</taxon>
        <taxon>Magnoliopsida</taxon>
        <taxon>eudicotyledons</taxon>
        <taxon>Gunneridae</taxon>
        <taxon>Pentapetalae</taxon>
        <taxon>asterids</taxon>
        <taxon>campanulids</taxon>
        <taxon>Apiales</taxon>
        <taxon>Apiaceae</taxon>
        <taxon>Apioideae</taxon>
        <taxon>Scandiceae</taxon>
        <taxon>Daucinae</taxon>
        <taxon>Daucus</taxon>
        <taxon>Daucus sect. Daucus</taxon>
    </lineage>
</organism>
<dbReference type="PANTHER" id="PTHR35301:SF1">
    <property type="entry name" value="CLAVATA3_ESR (CLE)-RELATED PROTEIN 41-RELATED"/>
    <property type="match status" value="1"/>
</dbReference>
<evidence type="ECO:0000256" key="1">
    <source>
        <dbReference type="SAM" id="MobiDB-lite"/>
    </source>
</evidence>
<reference evidence="2" key="1">
    <citation type="journal article" date="2016" name="Nat. Genet.">
        <title>A high-quality carrot genome assembly provides new insights into carotenoid accumulation and asterid genome evolution.</title>
        <authorList>
            <person name="Iorizzo M."/>
            <person name="Ellison S."/>
            <person name="Senalik D."/>
            <person name="Zeng P."/>
            <person name="Satapoomin P."/>
            <person name="Huang J."/>
            <person name="Bowman M."/>
            <person name="Iovene M."/>
            <person name="Sanseverino W."/>
            <person name="Cavagnaro P."/>
            <person name="Yildiz M."/>
            <person name="Macko-Podgorni A."/>
            <person name="Moranska E."/>
            <person name="Grzebelus E."/>
            <person name="Grzebelus D."/>
            <person name="Ashrafi H."/>
            <person name="Zheng Z."/>
            <person name="Cheng S."/>
            <person name="Spooner D."/>
            <person name="Van Deynze A."/>
            <person name="Simon P."/>
        </authorList>
    </citation>
    <scope>NUCLEOTIDE SEQUENCE</scope>
    <source>
        <tissue evidence="2">Leaf</tissue>
    </source>
</reference>
<dbReference type="InterPro" id="IPR037495">
    <property type="entry name" value="CLE41/42/44"/>
</dbReference>
<dbReference type="Proteomes" id="UP000077755">
    <property type="component" value="Chromosome 5"/>
</dbReference>
<reference evidence="2" key="2">
    <citation type="submission" date="2022-03" db="EMBL/GenBank/DDBJ databases">
        <title>Draft title - Genomic analysis of global carrot germplasm unveils the trajectory of domestication and the origin of high carotenoid orange carrot.</title>
        <authorList>
            <person name="Iorizzo M."/>
            <person name="Ellison S."/>
            <person name="Senalik D."/>
            <person name="Macko-Podgorni A."/>
            <person name="Grzebelus D."/>
            <person name="Bostan H."/>
            <person name="Rolling W."/>
            <person name="Curaba J."/>
            <person name="Simon P."/>
        </authorList>
    </citation>
    <scope>NUCLEOTIDE SEQUENCE</scope>
    <source>
        <tissue evidence="2">Leaf</tissue>
    </source>
</reference>
<feature type="region of interest" description="Disordered" evidence="1">
    <location>
        <begin position="36"/>
        <end position="94"/>
    </location>
</feature>
<keyword evidence="3" id="KW-1185">Reference proteome</keyword>
<dbReference type="GO" id="GO:0048046">
    <property type="term" value="C:apoplast"/>
    <property type="evidence" value="ECO:0007669"/>
    <property type="project" value="TreeGrafter"/>
</dbReference>
<dbReference type="EMBL" id="CP093347">
    <property type="protein sequence ID" value="WOG99658.1"/>
    <property type="molecule type" value="Genomic_DNA"/>
</dbReference>
<evidence type="ECO:0000313" key="3">
    <source>
        <dbReference type="Proteomes" id="UP000077755"/>
    </source>
</evidence>
<dbReference type="AlphaFoldDB" id="A0A164XNB7"/>
<feature type="compositionally biased region" description="Polar residues" evidence="1">
    <location>
        <begin position="36"/>
        <end position="51"/>
    </location>
</feature>
<dbReference type="PANTHER" id="PTHR35301">
    <property type="entry name" value="CLAVATA3/ESR (CLE)-RELATED PROTEIN 41-RELATED"/>
    <property type="match status" value="1"/>
</dbReference>
<sequence>MPHQENTSQSLASNTYNAASKSNFQNLTNLCTNSSTVTGINKQEPTKQQNIPARLQHRKACRSSQTRQGSMWRDRAVNASAHEVPSGPNPISNR</sequence>
<proteinExistence type="predicted"/>
<name>A0A164XNB7_DAUCS</name>
<accession>A0A164XNB7</accession>